<dbReference type="Proteomes" id="UP000754883">
    <property type="component" value="Unassembled WGS sequence"/>
</dbReference>
<organism evidence="1 2">
    <name type="scientific">Clonostachys byssicola</name>
    <dbReference type="NCBI Taxonomy" id="160290"/>
    <lineage>
        <taxon>Eukaryota</taxon>
        <taxon>Fungi</taxon>
        <taxon>Dikarya</taxon>
        <taxon>Ascomycota</taxon>
        <taxon>Pezizomycotina</taxon>
        <taxon>Sordariomycetes</taxon>
        <taxon>Hypocreomycetidae</taxon>
        <taxon>Hypocreales</taxon>
        <taxon>Bionectriaceae</taxon>
        <taxon>Clonostachys</taxon>
    </lineage>
</organism>
<reference evidence="1 2" key="2">
    <citation type="submission" date="2021-10" db="EMBL/GenBank/DDBJ databases">
        <authorList>
            <person name="Piombo E."/>
        </authorList>
    </citation>
    <scope>NUCLEOTIDE SEQUENCE [LARGE SCALE GENOMIC DNA]</scope>
</reference>
<evidence type="ECO:0000313" key="2">
    <source>
        <dbReference type="Proteomes" id="UP000754883"/>
    </source>
</evidence>
<sequence length="93" mass="10309">MPGSRCEWRRAQPRQSQARYDTMIDKSVVWVSVPCKRGLAAVPSSLRWPYRAAPLYPSLGVCTSIIGLWGALGRRLATRLIVADLTHALDSLS</sequence>
<name>A0A9N9TYP6_9HYPO</name>
<comment type="caution">
    <text evidence="1">The sequence shown here is derived from an EMBL/GenBank/DDBJ whole genome shotgun (WGS) entry which is preliminary data.</text>
</comment>
<accession>A0A9N9TYP6</accession>
<reference evidence="2" key="1">
    <citation type="submission" date="2019-06" db="EMBL/GenBank/DDBJ databases">
        <authorList>
            <person name="Broberg M."/>
        </authorList>
    </citation>
    <scope>NUCLEOTIDE SEQUENCE [LARGE SCALE GENOMIC DNA]</scope>
</reference>
<protein>
    <submittedName>
        <fullName evidence="1">Uncharacterized protein</fullName>
    </submittedName>
</protein>
<gene>
    <name evidence="1" type="ORF">CBYS24578_00000262</name>
</gene>
<proteinExistence type="predicted"/>
<keyword evidence="2" id="KW-1185">Reference proteome</keyword>
<evidence type="ECO:0000313" key="1">
    <source>
        <dbReference type="EMBL" id="CAG9971058.1"/>
    </source>
</evidence>
<dbReference type="EMBL" id="CABFNO020001240">
    <property type="protein sequence ID" value="CAG9971058.1"/>
    <property type="molecule type" value="Genomic_DNA"/>
</dbReference>
<dbReference type="AlphaFoldDB" id="A0A9N9TYP6"/>